<feature type="compositionally biased region" description="Low complexity" evidence="1">
    <location>
        <begin position="227"/>
        <end position="281"/>
    </location>
</feature>
<protein>
    <submittedName>
        <fullName evidence="5">Uncharacterized protein LOC106066938</fullName>
    </submittedName>
</protein>
<name>A0A9W2ZDM4_BIOGL</name>
<proteinExistence type="predicted"/>
<evidence type="ECO:0000313" key="5">
    <source>
        <dbReference type="RefSeq" id="XP_055873058.1"/>
    </source>
</evidence>
<dbReference type="OrthoDB" id="64893at2759"/>
<evidence type="ECO:0000256" key="1">
    <source>
        <dbReference type="SAM" id="MobiDB-lite"/>
    </source>
</evidence>
<keyword evidence="4" id="KW-1185">Reference proteome</keyword>
<dbReference type="InterPro" id="IPR004302">
    <property type="entry name" value="Cellulose/chitin-bd_N"/>
</dbReference>
<feature type="chain" id="PRO_5040758366" evidence="2">
    <location>
        <begin position="24"/>
        <end position="399"/>
    </location>
</feature>
<dbReference type="AlphaFoldDB" id="A0A9W2ZDM4"/>
<evidence type="ECO:0000259" key="3">
    <source>
        <dbReference type="Pfam" id="PF03067"/>
    </source>
</evidence>
<dbReference type="GeneID" id="106066938"/>
<gene>
    <name evidence="5" type="primary">LOC106066938</name>
</gene>
<dbReference type="RefSeq" id="XP_055873058.1">
    <property type="nucleotide sequence ID" value="XM_056017083.1"/>
</dbReference>
<feature type="region of interest" description="Disordered" evidence="1">
    <location>
        <begin position="222"/>
        <end position="281"/>
    </location>
</feature>
<feature type="signal peptide" evidence="2">
    <location>
        <begin position="1"/>
        <end position="23"/>
    </location>
</feature>
<feature type="domain" description="Chitin-binding type-4" evidence="3">
    <location>
        <begin position="24"/>
        <end position="214"/>
    </location>
</feature>
<accession>A0A9W2ZDM4</accession>
<keyword evidence="2" id="KW-0732">Signal</keyword>
<reference evidence="5" key="1">
    <citation type="submission" date="2025-08" db="UniProtKB">
        <authorList>
            <consortium name="RefSeq"/>
        </authorList>
    </citation>
    <scope>IDENTIFICATION</scope>
</reference>
<dbReference type="Proteomes" id="UP001165740">
    <property type="component" value="Chromosome 18"/>
</dbReference>
<sequence length="399" mass="43179">MTFSIVLVTSIIMAATMFSMTHAHGRMLDPVSRMSAYILGFPTPVNYNDHEMFCGGRAVQWQQNGGKCGICGDPWSGPRYYERPGGALLPKDVVITKTYQERDVINILLQITANHMGWHEFRVCNVESSGGIEATHECLNQNLLTDSTGKSRFYLDSSSTGFYNYTLVLPAGLTCNHCLLQWKWHCGNDWNCDETGACGLGFGPQEEFYACSDVTISPRNGTAVLPTSATTTTTSTTKPTAAASSTTTSSTTSLSNPSSSNAAEESTTISSVPTAPTTSSAATTKFSDMSTLKVIPSDTTKPSYADFWSNIIKMASNITNSTSSTKINYNDPEYIKMLLGYPNSYNPYSNSSVIKVPTVPLLPTNQLAKDRVCAACYYGCLINGCSTSCPEICPRKLTG</sequence>
<evidence type="ECO:0000256" key="2">
    <source>
        <dbReference type="SAM" id="SignalP"/>
    </source>
</evidence>
<dbReference type="Pfam" id="PF03067">
    <property type="entry name" value="LPMO_10"/>
    <property type="match status" value="1"/>
</dbReference>
<evidence type="ECO:0000313" key="4">
    <source>
        <dbReference type="Proteomes" id="UP001165740"/>
    </source>
</evidence>
<dbReference type="OMA" id="LCEHNDP"/>
<organism evidence="4 5">
    <name type="scientific">Biomphalaria glabrata</name>
    <name type="common">Bloodfluke planorb</name>
    <name type="synonym">Freshwater snail</name>
    <dbReference type="NCBI Taxonomy" id="6526"/>
    <lineage>
        <taxon>Eukaryota</taxon>
        <taxon>Metazoa</taxon>
        <taxon>Spiralia</taxon>
        <taxon>Lophotrochozoa</taxon>
        <taxon>Mollusca</taxon>
        <taxon>Gastropoda</taxon>
        <taxon>Heterobranchia</taxon>
        <taxon>Euthyneura</taxon>
        <taxon>Panpulmonata</taxon>
        <taxon>Hygrophila</taxon>
        <taxon>Lymnaeoidea</taxon>
        <taxon>Planorbidae</taxon>
        <taxon>Biomphalaria</taxon>
    </lineage>
</organism>